<dbReference type="GO" id="GO:1901987">
    <property type="term" value="P:regulation of cell cycle phase transition"/>
    <property type="evidence" value="ECO:0007669"/>
    <property type="project" value="TreeGrafter"/>
</dbReference>
<organism evidence="7 8">
    <name type="scientific">Plectus sambesii</name>
    <dbReference type="NCBI Taxonomy" id="2011161"/>
    <lineage>
        <taxon>Eukaryota</taxon>
        <taxon>Metazoa</taxon>
        <taxon>Ecdysozoa</taxon>
        <taxon>Nematoda</taxon>
        <taxon>Chromadorea</taxon>
        <taxon>Plectida</taxon>
        <taxon>Plectina</taxon>
        <taxon>Plectoidea</taxon>
        <taxon>Plectidae</taxon>
        <taxon>Plectus</taxon>
    </lineage>
</organism>
<dbReference type="PANTHER" id="PTHR15375">
    <property type="entry name" value="ACTIVATOR OF S-PHASE KINASE-RELATED"/>
    <property type="match status" value="1"/>
</dbReference>
<dbReference type="PANTHER" id="PTHR15375:SF26">
    <property type="entry name" value="PROTEIN CHIFFON"/>
    <property type="match status" value="1"/>
</dbReference>
<dbReference type="Pfam" id="PF07535">
    <property type="entry name" value="zf-DBF"/>
    <property type="match status" value="1"/>
</dbReference>
<dbReference type="Gene3D" id="6.10.250.3410">
    <property type="entry name" value="DBF zinc finger"/>
    <property type="match status" value="1"/>
</dbReference>
<evidence type="ECO:0000256" key="1">
    <source>
        <dbReference type="ARBA" id="ARBA00022723"/>
    </source>
</evidence>
<protein>
    <submittedName>
        <fullName evidence="8">DBF4-type domain-containing protein</fullName>
    </submittedName>
</protein>
<dbReference type="PROSITE" id="PS51265">
    <property type="entry name" value="ZF_DBF4"/>
    <property type="match status" value="1"/>
</dbReference>
<accession>A0A914V5G5</accession>
<evidence type="ECO:0000256" key="5">
    <source>
        <dbReference type="SAM" id="MobiDB-lite"/>
    </source>
</evidence>
<name>A0A914V5G5_9BILA</name>
<feature type="compositionally biased region" description="Basic residues" evidence="5">
    <location>
        <begin position="246"/>
        <end position="260"/>
    </location>
</feature>
<dbReference type="SMART" id="SM00586">
    <property type="entry name" value="ZnF_DBF"/>
    <property type="match status" value="1"/>
</dbReference>
<sequence length="342" mass="38404">MTVLHKGDKAQLMRVGKKSSARPRHDKKPLKLRSFVLEIENRTKCTHLKNAIESLGGTIVDVYSEPKPYCLVSDHPQAGLLDQSAKKQKNWDLTMSESSGRLSATDKPTGISEQVLNRVPMLLRVAVRSGVRVFSYARFLELLDTVKKNARAAQKNVLNAPRKSSAAVSEAPRPLSGTFIKFQDVHGEYSPAYKEFVNPTNWFPVYLNNRTGRSIFHKGHGERATDNQLPTTSKAETQGPSARPRLSVRKSPRKTQKKPQIRSGYCEICGLTAQDIDSHLMSDEHRKWLTPTFYSEVDDLIGSNSDLIDVAHPGAEFLRLNHRQPDSLQEDLFESSGEELAW</sequence>
<feature type="compositionally biased region" description="Polar residues" evidence="5">
    <location>
        <begin position="226"/>
        <end position="240"/>
    </location>
</feature>
<evidence type="ECO:0000313" key="7">
    <source>
        <dbReference type="Proteomes" id="UP000887566"/>
    </source>
</evidence>
<dbReference type="WBParaSite" id="PSAMB.scaffold147size72779.g2609.t1">
    <property type="protein sequence ID" value="PSAMB.scaffold147size72779.g2609.t1"/>
    <property type="gene ID" value="PSAMB.scaffold147size72779.g2609"/>
</dbReference>
<dbReference type="Proteomes" id="UP000887566">
    <property type="component" value="Unplaced"/>
</dbReference>
<proteinExistence type="predicted"/>
<dbReference type="InterPro" id="IPR038545">
    <property type="entry name" value="Znf_DBF_sf"/>
</dbReference>
<feature type="region of interest" description="Disordered" evidence="5">
    <location>
        <begin position="217"/>
        <end position="260"/>
    </location>
</feature>
<keyword evidence="3" id="KW-0862">Zinc</keyword>
<feature type="region of interest" description="Disordered" evidence="5">
    <location>
        <begin position="1"/>
        <end position="27"/>
    </location>
</feature>
<evidence type="ECO:0000256" key="3">
    <source>
        <dbReference type="ARBA" id="ARBA00022833"/>
    </source>
</evidence>
<feature type="compositionally biased region" description="Basic residues" evidence="5">
    <location>
        <begin position="15"/>
        <end position="27"/>
    </location>
</feature>
<evidence type="ECO:0000313" key="8">
    <source>
        <dbReference type="WBParaSite" id="PSAMB.scaffold147size72779.g2609.t1"/>
    </source>
</evidence>
<dbReference type="GO" id="GO:0010571">
    <property type="term" value="P:positive regulation of nuclear cell cycle DNA replication"/>
    <property type="evidence" value="ECO:0007669"/>
    <property type="project" value="TreeGrafter"/>
</dbReference>
<keyword evidence="7" id="KW-1185">Reference proteome</keyword>
<dbReference type="GO" id="GO:0008270">
    <property type="term" value="F:zinc ion binding"/>
    <property type="evidence" value="ECO:0007669"/>
    <property type="project" value="UniProtKB-KW"/>
</dbReference>
<keyword evidence="1" id="KW-0479">Metal-binding</keyword>
<keyword evidence="2 4" id="KW-0863">Zinc-finger</keyword>
<evidence type="ECO:0000256" key="2">
    <source>
        <dbReference type="ARBA" id="ARBA00022771"/>
    </source>
</evidence>
<evidence type="ECO:0000256" key="4">
    <source>
        <dbReference type="PROSITE-ProRule" id="PRU00600"/>
    </source>
</evidence>
<reference evidence="8" key="1">
    <citation type="submission" date="2022-11" db="UniProtKB">
        <authorList>
            <consortium name="WormBaseParasite"/>
        </authorList>
    </citation>
    <scope>IDENTIFICATION</scope>
</reference>
<dbReference type="InterPro" id="IPR006572">
    <property type="entry name" value="Znf_DBF"/>
</dbReference>
<dbReference type="GO" id="GO:0003676">
    <property type="term" value="F:nucleic acid binding"/>
    <property type="evidence" value="ECO:0007669"/>
    <property type="project" value="InterPro"/>
</dbReference>
<feature type="compositionally biased region" description="Basic and acidic residues" evidence="5">
    <location>
        <begin position="1"/>
        <end position="11"/>
    </location>
</feature>
<dbReference type="InterPro" id="IPR051590">
    <property type="entry name" value="Replication_Regulatory_Kinase"/>
</dbReference>
<feature type="domain" description="DBF4-type" evidence="6">
    <location>
        <begin position="259"/>
        <end position="307"/>
    </location>
</feature>
<dbReference type="GO" id="GO:0043539">
    <property type="term" value="F:protein serine/threonine kinase activator activity"/>
    <property type="evidence" value="ECO:0007669"/>
    <property type="project" value="TreeGrafter"/>
</dbReference>
<dbReference type="GO" id="GO:0031431">
    <property type="term" value="C:Dbf4-dependent protein kinase complex"/>
    <property type="evidence" value="ECO:0007669"/>
    <property type="project" value="TreeGrafter"/>
</dbReference>
<dbReference type="AlphaFoldDB" id="A0A914V5G5"/>
<evidence type="ECO:0000259" key="6">
    <source>
        <dbReference type="PROSITE" id="PS51265"/>
    </source>
</evidence>